<accession>A0A3A1NBZ7</accession>
<dbReference type="EMBL" id="QXFH01000023">
    <property type="protein sequence ID" value="RIV37490.1"/>
    <property type="molecule type" value="Genomic_DNA"/>
</dbReference>
<gene>
    <name evidence="1" type="ORF">D2V08_01115</name>
</gene>
<dbReference type="RefSeq" id="WP_119606307.1">
    <property type="nucleotide sequence ID" value="NZ_QXFH01000023.1"/>
</dbReference>
<name>A0A3A1NBZ7_9FLAO</name>
<dbReference type="Proteomes" id="UP000266067">
    <property type="component" value="Unassembled WGS sequence"/>
</dbReference>
<organism evidence="1 2">
    <name type="scientific">Flagellimonas lutimaris</name>
    <dbReference type="NCBI Taxonomy" id="475082"/>
    <lineage>
        <taxon>Bacteria</taxon>
        <taxon>Pseudomonadati</taxon>
        <taxon>Bacteroidota</taxon>
        <taxon>Flavobacteriia</taxon>
        <taxon>Flavobacteriales</taxon>
        <taxon>Flavobacteriaceae</taxon>
        <taxon>Flagellimonas</taxon>
    </lineage>
</organism>
<dbReference type="OrthoDB" id="6197429at2"/>
<dbReference type="AlphaFoldDB" id="A0A3A1NBZ7"/>
<comment type="caution">
    <text evidence="1">The sequence shown here is derived from an EMBL/GenBank/DDBJ whole genome shotgun (WGS) entry which is preliminary data.</text>
</comment>
<reference evidence="1 2" key="1">
    <citation type="submission" date="2018-08" db="EMBL/GenBank/DDBJ databases">
        <title>Proposal of Muricauda 72 sp.nov. and Muricauda NH166 sp.nov., isolated from seawater.</title>
        <authorList>
            <person name="Cheng H."/>
            <person name="Wu Y.-H."/>
            <person name="Guo L.-L."/>
            <person name="Xu X.-W."/>
        </authorList>
    </citation>
    <scope>NUCLEOTIDE SEQUENCE [LARGE SCALE GENOMIC DNA]</scope>
    <source>
        <strain evidence="1 2">KCTC 22173</strain>
    </source>
</reference>
<evidence type="ECO:0000313" key="1">
    <source>
        <dbReference type="EMBL" id="RIV37490.1"/>
    </source>
</evidence>
<evidence type="ECO:0008006" key="3">
    <source>
        <dbReference type="Google" id="ProtNLM"/>
    </source>
</evidence>
<protein>
    <recommendedName>
        <fullName evidence="3">Tetratricopeptide repeat protein</fullName>
    </recommendedName>
</protein>
<sequence length="148" mass="17435">MTPKQAERIKTKIIKIKKELAADKRRWGGFYDDSRGLRYLPPALYIKLGDYSGAKRYFNWFAKNFPDDMGYPIFLFEWTITLFKTKKMALAEQKALDTFRGNTYLFDAFLQRPPHGRSIREWSNWASKELEADLPYSNSDKELADFAE</sequence>
<keyword evidence="2" id="KW-1185">Reference proteome</keyword>
<evidence type="ECO:0000313" key="2">
    <source>
        <dbReference type="Proteomes" id="UP000266067"/>
    </source>
</evidence>
<proteinExistence type="predicted"/>